<feature type="compositionally biased region" description="Polar residues" evidence="1">
    <location>
        <begin position="38"/>
        <end position="49"/>
    </location>
</feature>
<evidence type="ECO:0000313" key="4">
    <source>
        <dbReference type="Proteomes" id="UP000241404"/>
    </source>
</evidence>
<protein>
    <recommendedName>
        <fullName evidence="2">Dystroglycan-type cadherin-like domain-containing protein</fullName>
    </recommendedName>
</protein>
<dbReference type="SMART" id="SM00736">
    <property type="entry name" value="CADG"/>
    <property type="match status" value="2"/>
</dbReference>
<dbReference type="InterPro" id="IPR015919">
    <property type="entry name" value="Cadherin-like_sf"/>
</dbReference>
<proteinExistence type="predicted"/>
<evidence type="ECO:0000256" key="1">
    <source>
        <dbReference type="SAM" id="MobiDB-lite"/>
    </source>
</evidence>
<evidence type="ECO:0000259" key="2">
    <source>
        <dbReference type="SMART" id="SM00736"/>
    </source>
</evidence>
<dbReference type="Pfam" id="PF05345">
    <property type="entry name" value="He_PIG"/>
    <property type="match status" value="2"/>
</dbReference>
<dbReference type="InterPro" id="IPR013783">
    <property type="entry name" value="Ig-like_fold"/>
</dbReference>
<dbReference type="Gene3D" id="2.60.40.10">
    <property type="entry name" value="Immunoglobulins"/>
    <property type="match status" value="2"/>
</dbReference>
<sequence length="931" mass="104382">MLNKKLLALLISSSLVGCGGGNNDSQKDVSNEIKKPTENSQSSTNNNKPNIDEPIIDQDNTTDTTQDIVATPPTVAQIPKLTVVAEQTLSFQVIARSNIGKVLKYELSNAPSWISIDSQTGLITIEPSFSDLGNISFNIIVSDGDLSTTSQAKVLVTKHNLAPVFNNPIDKFRTFTNQPFTLQLKTIDQNNDPITYDSKNLPDWLNLDINTGKISGIPGDGTYGQYDFTVNATDGEFDTSKDFHIQVVEKKELEVKSLMEEKKISLSEISNELTHPDSIAVDNNYIYIANDTSTGAIFVIDKNTGSLVKTISSLSKNGHEYTYNHVSDISIYDGKLYVASLSSNRVDIIDTLNFELINSLGTGSWSGEDKYTLVHPQAVIANDKYVFVLDKHAQIAVYQQSDIINGTFLHIPKYAYFYLGGDTINRQQQLVIKDNYLIVNDISDHLMAAYGIDNIKGNTDRSDAIQPTSLSSNVSVLAAEKYNWLTVNGNSASLSTNIDYKSGKIIFNNTYLNANIDNAGNQYSNIIDSEILNNIIYNLKKDNLFIDHVETGLAKIESDLTVPNNSVHLDSIPKENISQGLQNGTSWDILTNPELTHFKLNHLIDIKFDQQHNIIVTSYAAQDVTNIAINIKLKKTDTWFKAFTIDKIPAYGRVIIPNDKIDLKQLNTVTGENVVDLSSFINDERYNLNAIFDNDFSSETDKLIQKLKTIKVDWDVSFGKYSKADGNWVKITPLYAREWVIMATNFAYLISSPEFKYTWFHYKDIYGEDFYGNDGPTDTANGFFTPEQYQKYYNEMIHRTYIRAGITTIGGGLGGGDVWGVDTWIFYSHYYANYSGASLGCVGHEFGHHWGSHDSSWANEARGLQRISHELNQYFVRSKEFPYTDDNINGFYKASNEERYGHGVENAFRQPLGALNTLEIYLKDHFKDSNQ</sequence>
<evidence type="ECO:0000313" key="3">
    <source>
        <dbReference type="EMBL" id="PSU16315.1"/>
    </source>
</evidence>
<dbReference type="SUPFAM" id="SSF49313">
    <property type="entry name" value="Cadherin-like"/>
    <property type="match status" value="2"/>
</dbReference>
<dbReference type="EMBL" id="PYMM01000008">
    <property type="protein sequence ID" value="PSU16315.1"/>
    <property type="molecule type" value="Genomic_DNA"/>
</dbReference>
<dbReference type="PROSITE" id="PS51257">
    <property type="entry name" value="PROKAR_LIPOPROTEIN"/>
    <property type="match status" value="1"/>
</dbReference>
<gene>
    <name evidence="3" type="ORF">CTM90_13435</name>
</gene>
<dbReference type="RefSeq" id="WP_107200447.1">
    <property type="nucleotide sequence ID" value="NZ_PYMM01000008.1"/>
</dbReference>
<dbReference type="Proteomes" id="UP000241404">
    <property type="component" value="Unassembled WGS sequence"/>
</dbReference>
<dbReference type="InterPro" id="IPR015943">
    <property type="entry name" value="WD40/YVTN_repeat-like_dom_sf"/>
</dbReference>
<name>A0ABD6X2M8_PHODM</name>
<dbReference type="InterPro" id="IPR006644">
    <property type="entry name" value="Cadg"/>
</dbReference>
<dbReference type="SUPFAM" id="SSF63825">
    <property type="entry name" value="YWTD domain"/>
    <property type="match status" value="1"/>
</dbReference>
<reference evidence="3 4" key="1">
    <citation type="submission" date="2018-03" db="EMBL/GenBank/DDBJ databases">
        <title>Whole genome sequencing of Histamine producing bacteria.</title>
        <authorList>
            <person name="Butler K."/>
        </authorList>
    </citation>
    <scope>NUCLEOTIDE SEQUENCE [LARGE SCALE GENOMIC DNA]</scope>
    <source>
        <strain evidence="3 4">BT-6</strain>
    </source>
</reference>
<accession>A0ABD6X2M8</accession>
<feature type="domain" description="Dystroglycan-type cadherin-like" evidence="2">
    <location>
        <begin position="164"/>
        <end position="254"/>
    </location>
</feature>
<dbReference type="Gene3D" id="2.130.10.10">
    <property type="entry name" value="YVTN repeat-like/Quinoprotein amine dehydrogenase"/>
    <property type="match status" value="1"/>
</dbReference>
<feature type="domain" description="Dystroglycan-type cadherin-like" evidence="2">
    <location>
        <begin position="73"/>
        <end position="163"/>
    </location>
</feature>
<feature type="compositionally biased region" description="Basic and acidic residues" evidence="1">
    <location>
        <begin position="25"/>
        <end position="37"/>
    </location>
</feature>
<organism evidence="3 4">
    <name type="scientific">Photobacterium damselae</name>
    <dbReference type="NCBI Taxonomy" id="38293"/>
    <lineage>
        <taxon>Bacteria</taxon>
        <taxon>Pseudomonadati</taxon>
        <taxon>Pseudomonadota</taxon>
        <taxon>Gammaproteobacteria</taxon>
        <taxon>Vibrionales</taxon>
        <taxon>Vibrionaceae</taxon>
        <taxon>Photobacterium</taxon>
    </lineage>
</organism>
<feature type="region of interest" description="Disordered" evidence="1">
    <location>
        <begin position="21"/>
        <end position="59"/>
    </location>
</feature>
<dbReference type="AlphaFoldDB" id="A0ABD6X2M8"/>
<comment type="caution">
    <text evidence="3">The sequence shown here is derived from an EMBL/GenBank/DDBJ whole genome shotgun (WGS) entry which is preliminary data.</text>
</comment>